<dbReference type="SUPFAM" id="SSF46458">
    <property type="entry name" value="Globin-like"/>
    <property type="match status" value="1"/>
</dbReference>
<keyword evidence="5" id="KW-0732">Signal</keyword>
<protein>
    <submittedName>
        <fullName evidence="6">Group 1 truncated hemoglobin</fullName>
    </submittedName>
</protein>
<evidence type="ECO:0000256" key="2">
    <source>
        <dbReference type="ARBA" id="ARBA00022617"/>
    </source>
</evidence>
<dbReference type="Proteomes" id="UP001239019">
    <property type="component" value="Unassembled WGS sequence"/>
</dbReference>
<feature type="signal peptide" evidence="5">
    <location>
        <begin position="1"/>
        <end position="17"/>
    </location>
</feature>
<keyword evidence="1" id="KW-0813">Transport</keyword>
<evidence type="ECO:0000256" key="3">
    <source>
        <dbReference type="ARBA" id="ARBA00022723"/>
    </source>
</evidence>
<dbReference type="PROSITE" id="PS51257">
    <property type="entry name" value="PROKAR_LIPOPROTEIN"/>
    <property type="match status" value="1"/>
</dbReference>
<dbReference type="Pfam" id="PF01152">
    <property type="entry name" value="Bac_globin"/>
    <property type="match status" value="1"/>
</dbReference>
<gene>
    <name evidence="6" type="ORF">RBH19_07495</name>
</gene>
<dbReference type="CDD" id="cd00454">
    <property type="entry name" value="TrHb1_N"/>
    <property type="match status" value="1"/>
</dbReference>
<proteinExistence type="predicted"/>
<dbReference type="InterPro" id="IPR012292">
    <property type="entry name" value="Globin/Proto"/>
</dbReference>
<dbReference type="InterPro" id="IPR009050">
    <property type="entry name" value="Globin-like_sf"/>
</dbReference>
<keyword evidence="7" id="KW-1185">Reference proteome</keyword>
<keyword evidence="3" id="KW-0479">Metal-binding</keyword>
<evidence type="ECO:0000313" key="7">
    <source>
        <dbReference type="Proteomes" id="UP001239019"/>
    </source>
</evidence>
<dbReference type="EMBL" id="JAVDDT010000004">
    <property type="protein sequence ID" value="MDQ2069712.1"/>
    <property type="molecule type" value="Genomic_DNA"/>
</dbReference>
<evidence type="ECO:0000256" key="4">
    <source>
        <dbReference type="ARBA" id="ARBA00023004"/>
    </source>
</evidence>
<organism evidence="6 7">
    <name type="scientific">Natronospira bacteriovora</name>
    <dbReference type="NCBI Taxonomy" id="3069753"/>
    <lineage>
        <taxon>Bacteria</taxon>
        <taxon>Pseudomonadati</taxon>
        <taxon>Pseudomonadota</taxon>
        <taxon>Gammaproteobacteria</taxon>
        <taxon>Natronospirales</taxon>
        <taxon>Natronospiraceae</taxon>
        <taxon>Natronospira</taxon>
    </lineage>
</organism>
<dbReference type="Gene3D" id="1.10.490.10">
    <property type="entry name" value="Globins"/>
    <property type="match status" value="1"/>
</dbReference>
<dbReference type="InterPro" id="IPR001486">
    <property type="entry name" value="Hemoglobin_trunc"/>
</dbReference>
<evidence type="ECO:0000256" key="1">
    <source>
        <dbReference type="ARBA" id="ARBA00022448"/>
    </source>
</evidence>
<sequence>MLKRLSILAVFSALVLAGCVASPEPAEDDRLYQALGEREGIERIVEDMLIRVTDDVRIAHYFRGIPLGDLRDELADQFCELAGGPCEYTGRDMREAHEDLDLSRADFNALVEHLIAAMERHHVRVPDQNRLLAKLAPMERDMVD</sequence>
<accession>A0ABU0W6R1</accession>
<reference evidence="6 7" key="1">
    <citation type="submission" date="2023-08" db="EMBL/GenBank/DDBJ databases">
        <title>Whole-genome sequencing of halo(alkali)philic microorganisms from hypersaline lakes.</title>
        <authorList>
            <person name="Sorokin D.Y."/>
            <person name="Abbas B."/>
            <person name="Merkel A.Y."/>
        </authorList>
    </citation>
    <scope>NUCLEOTIDE SEQUENCE [LARGE SCALE GENOMIC DNA]</scope>
    <source>
        <strain evidence="6 7">AB-CW4</strain>
    </source>
</reference>
<feature type="chain" id="PRO_5046156863" evidence="5">
    <location>
        <begin position="18"/>
        <end position="144"/>
    </location>
</feature>
<keyword evidence="2" id="KW-0349">Heme</keyword>
<evidence type="ECO:0000313" key="6">
    <source>
        <dbReference type="EMBL" id="MDQ2069712.1"/>
    </source>
</evidence>
<dbReference type="RefSeq" id="WP_306728212.1">
    <property type="nucleotide sequence ID" value="NZ_JAVDDT010000004.1"/>
</dbReference>
<evidence type="ECO:0000256" key="5">
    <source>
        <dbReference type="SAM" id="SignalP"/>
    </source>
</evidence>
<name>A0ABU0W6R1_9GAMM</name>
<keyword evidence="4" id="KW-0408">Iron</keyword>
<comment type="caution">
    <text evidence="6">The sequence shown here is derived from an EMBL/GenBank/DDBJ whole genome shotgun (WGS) entry which is preliminary data.</text>
</comment>